<keyword evidence="9" id="KW-1185">Reference proteome</keyword>
<comment type="catalytic activity">
    <reaction evidence="5">
        <text>L-proline + a quinone = (S)-1-pyrroline-5-carboxylate + a quinol + H(+)</text>
        <dbReference type="Rhea" id="RHEA:23784"/>
        <dbReference type="ChEBI" id="CHEBI:15378"/>
        <dbReference type="ChEBI" id="CHEBI:17388"/>
        <dbReference type="ChEBI" id="CHEBI:24646"/>
        <dbReference type="ChEBI" id="CHEBI:60039"/>
        <dbReference type="ChEBI" id="CHEBI:132124"/>
        <dbReference type="EC" id="1.5.5.2"/>
    </reaction>
</comment>
<dbReference type="GO" id="GO:0010133">
    <property type="term" value="P:L-proline catabolic process to L-glutamate"/>
    <property type="evidence" value="ECO:0007669"/>
    <property type="project" value="TreeGrafter"/>
</dbReference>
<evidence type="ECO:0000256" key="5">
    <source>
        <dbReference type="RuleBase" id="RU364054"/>
    </source>
</evidence>
<dbReference type="EC" id="1.5.5.2" evidence="2 5"/>
<evidence type="ECO:0000313" key="9">
    <source>
        <dbReference type="Proteomes" id="UP001375240"/>
    </source>
</evidence>
<gene>
    <name evidence="8" type="primary">PUT1</name>
    <name evidence="8" type="ORF">TWF696_009734</name>
</gene>
<feature type="region of interest" description="Disordered" evidence="6">
    <location>
        <begin position="33"/>
        <end position="71"/>
    </location>
</feature>
<dbReference type="GO" id="GO:0005739">
    <property type="term" value="C:mitochondrion"/>
    <property type="evidence" value="ECO:0007669"/>
    <property type="project" value="TreeGrafter"/>
</dbReference>
<feature type="compositionally biased region" description="Polar residues" evidence="6">
    <location>
        <begin position="33"/>
        <end position="51"/>
    </location>
</feature>
<dbReference type="PANTHER" id="PTHR13914:SF0">
    <property type="entry name" value="PROLINE DEHYDROGENASE 1, MITOCHONDRIAL"/>
    <property type="match status" value="1"/>
</dbReference>
<accession>A0AAV9UBV5</accession>
<comment type="function">
    <text evidence="5">Converts proline to delta-1-pyrroline-5-carboxylate.</text>
</comment>
<evidence type="ECO:0000259" key="7">
    <source>
        <dbReference type="Pfam" id="PF01619"/>
    </source>
</evidence>
<feature type="compositionally biased region" description="Low complexity" evidence="6">
    <location>
        <begin position="54"/>
        <end position="64"/>
    </location>
</feature>
<evidence type="ECO:0000256" key="3">
    <source>
        <dbReference type="ARBA" id="ARBA00023002"/>
    </source>
</evidence>
<name>A0AAV9UBV5_9PEZI</name>
<evidence type="ECO:0000256" key="6">
    <source>
        <dbReference type="SAM" id="MobiDB-lite"/>
    </source>
</evidence>
<evidence type="ECO:0000256" key="1">
    <source>
        <dbReference type="ARBA" id="ARBA00005869"/>
    </source>
</evidence>
<evidence type="ECO:0000313" key="8">
    <source>
        <dbReference type="EMBL" id="KAK6338933.1"/>
    </source>
</evidence>
<dbReference type="Gene3D" id="3.20.20.220">
    <property type="match status" value="1"/>
</dbReference>
<dbReference type="EMBL" id="JAVHNQ010000009">
    <property type="protein sequence ID" value="KAK6338933.1"/>
    <property type="molecule type" value="Genomic_DNA"/>
</dbReference>
<dbReference type="PANTHER" id="PTHR13914">
    <property type="entry name" value="PROLINE OXIDASE"/>
    <property type="match status" value="1"/>
</dbReference>
<keyword evidence="5" id="KW-0274">FAD</keyword>
<keyword evidence="5" id="KW-0285">Flavoprotein</keyword>
<comment type="caution">
    <text evidence="8">The sequence shown here is derived from an EMBL/GenBank/DDBJ whole genome shotgun (WGS) entry which is preliminary data.</text>
</comment>
<dbReference type="GO" id="GO:0071949">
    <property type="term" value="F:FAD binding"/>
    <property type="evidence" value="ECO:0007669"/>
    <property type="project" value="TreeGrafter"/>
</dbReference>
<reference evidence="8 9" key="1">
    <citation type="submission" date="2019-10" db="EMBL/GenBank/DDBJ databases">
        <authorList>
            <person name="Palmer J.M."/>
        </authorList>
    </citation>
    <scope>NUCLEOTIDE SEQUENCE [LARGE SCALE GENOMIC DNA]</scope>
    <source>
        <strain evidence="8 9">TWF696</strain>
    </source>
</reference>
<dbReference type="InterPro" id="IPR015659">
    <property type="entry name" value="Proline_oxidase"/>
</dbReference>
<dbReference type="AlphaFoldDB" id="A0AAV9UBV5"/>
<dbReference type="GO" id="GO:0004657">
    <property type="term" value="F:proline dehydrogenase activity"/>
    <property type="evidence" value="ECO:0007669"/>
    <property type="project" value="UniProtKB-EC"/>
</dbReference>
<dbReference type="Proteomes" id="UP001375240">
    <property type="component" value="Unassembled WGS sequence"/>
</dbReference>
<keyword evidence="4 5" id="KW-0642">Proline metabolism</keyword>
<sequence>MLLRRRGVRLIPPTYRYISTPSRSLILPLTSSRGISTQRRPSSTLTATDNDSIPPHSSLSHTTPSPSPLRPTPLATLPTSYLLRTIFICTISTSPVLSNILTRALLAYTHFLTSNPLTRFLIQHTFYDHFCAGTSHPEIQTTLARLKSWGFRGIILAYAKEVEVEASSASATTSSQSADEQSTAADIAAWRDGNIRTIEYSEPGSFIAIKYSGAGASSVLAMEARTPPPPPPSPAFFKALDDICLAAQARGNVRLLFDAEQTRYQDAMDGYTLALMRKYNSRDKPPTVYNTYQMYRRASPSNLSKHLETAKREGFAFGAKVVRGAYLHSDPRETFWSTKEQTDAAYDAGISTLLTFNNSENGGSSETDSGINVGMVIATHNQESVDAAMTLLRQLKATGGHTLQRKDITFAQLAGMADEVSMSVINGDASAGEPVNVVKYIPWGTMEECVKYLLRRADENKDSLKRTGSTRRAAWDELWRRVFGRA</sequence>
<proteinExistence type="inferred from homology"/>
<dbReference type="InterPro" id="IPR029041">
    <property type="entry name" value="FAD-linked_oxidoreductase-like"/>
</dbReference>
<keyword evidence="3 5" id="KW-0560">Oxidoreductase</keyword>
<dbReference type="Pfam" id="PF01619">
    <property type="entry name" value="Pro_dh"/>
    <property type="match status" value="1"/>
</dbReference>
<organism evidence="8 9">
    <name type="scientific">Orbilia brochopaga</name>
    <dbReference type="NCBI Taxonomy" id="3140254"/>
    <lineage>
        <taxon>Eukaryota</taxon>
        <taxon>Fungi</taxon>
        <taxon>Dikarya</taxon>
        <taxon>Ascomycota</taxon>
        <taxon>Pezizomycotina</taxon>
        <taxon>Orbiliomycetes</taxon>
        <taxon>Orbiliales</taxon>
        <taxon>Orbiliaceae</taxon>
        <taxon>Orbilia</taxon>
    </lineage>
</organism>
<evidence type="ECO:0000256" key="4">
    <source>
        <dbReference type="ARBA" id="ARBA00023062"/>
    </source>
</evidence>
<dbReference type="InterPro" id="IPR002872">
    <property type="entry name" value="Proline_DH_dom"/>
</dbReference>
<evidence type="ECO:0000256" key="2">
    <source>
        <dbReference type="ARBA" id="ARBA00012695"/>
    </source>
</evidence>
<feature type="domain" description="Proline dehydrogenase" evidence="7">
    <location>
        <begin position="141"/>
        <end position="466"/>
    </location>
</feature>
<comment type="cofactor">
    <cofactor evidence="5">
        <name>FAD</name>
        <dbReference type="ChEBI" id="CHEBI:57692"/>
    </cofactor>
</comment>
<protein>
    <recommendedName>
        <fullName evidence="2 5">Proline dehydrogenase</fullName>
        <ecNumber evidence="2 5">1.5.5.2</ecNumber>
    </recommendedName>
</protein>
<dbReference type="SUPFAM" id="SSF51730">
    <property type="entry name" value="FAD-linked oxidoreductase"/>
    <property type="match status" value="1"/>
</dbReference>
<comment type="similarity">
    <text evidence="1 5">Belongs to the proline oxidase family.</text>
</comment>